<dbReference type="InterPro" id="IPR006059">
    <property type="entry name" value="SBP"/>
</dbReference>
<comment type="similarity">
    <text evidence="1">Belongs to the bacterial solute-binding protein 1 family.</text>
</comment>
<accession>A0A1X7K710</accession>
<dbReference type="Proteomes" id="UP000193834">
    <property type="component" value="Unassembled WGS sequence"/>
</dbReference>
<dbReference type="PANTHER" id="PTHR43649">
    <property type="entry name" value="ARABINOSE-BINDING PROTEIN-RELATED"/>
    <property type="match status" value="1"/>
</dbReference>
<dbReference type="GO" id="GO:0055085">
    <property type="term" value="P:transmembrane transport"/>
    <property type="evidence" value="ECO:0007669"/>
    <property type="project" value="InterPro"/>
</dbReference>
<keyword evidence="2" id="KW-0813">Transport</keyword>
<dbReference type="PROSITE" id="PS01037">
    <property type="entry name" value="SBP_BACTERIAL_1"/>
    <property type="match status" value="1"/>
</dbReference>
<evidence type="ECO:0000256" key="3">
    <source>
        <dbReference type="ARBA" id="ARBA00022729"/>
    </source>
</evidence>
<dbReference type="PANTHER" id="PTHR43649:SF12">
    <property type="entry name" value="DIACETYLCHITOBIOSE BINDING PROTEIN DASA"/>
    <property type="match status" value="1"/>
</dbReference>
<dbReference type="STRING" id="1852522.SAMN06295960_2133"/>
<proteinExistence type="inferred from homology"/>
<organism evidence="4 5">
    <name type="scientific">Paenibacillus aquistagni</name>
    <dbReference type="NCBI Taxonomy" id="1852522"/>
    <lineage>
        <taxon>Bacteria</taxon>
        <taxon>Bacillati</taxon>
        <taxon>Bacillota</taxon>
        <taxon>Bacilli</taxon>
        <taxon>Bacillales</taxon>
        <taxon>Paenibacillaceae</taxon>
        <taxon>Paenibacillus</taxon>
    </lineage>
</organism>
<dbReference type="Pfam" id="PF01547">
    <property type="entry name" value="SBP_bac_1"/>
    <property type="match status" value="1"/>
</dbReference>
<dbReference type="Gene3D" id="3.40.190.10">
    <property type="entry name" value="Periplasmic binding protein-like II"/>
    <property type="match status" value="1"/>
</dbReference>
<dbReference type="SUPFAM" id="SSF53850">
    <property type="entry name" value="Periplasmic binding protein-like II"/>
    <property type="match status" value="1"/>
</dbReference>
<dbReference type="InterPro" id="IPR022387">
    <property type="entry name" value="Bind_CPR0540"/>
</dbReference>
<evidence type="ECO:0000256" key="2">
    <source>
        <dbReference type="ARBA" id="ARBA00022448"/>
    </source>
</evidence>
<name>A0A1X7K710_9BACL</name>
<keyword evidence="5" id="KW-1185">Reference proteome</keyword>
<dbReference type="NCBIfam" id="TIGR03850">
    <property type="entry name" value="bind_CPR_0540"/>
    <property type="match status" value="1"/>
</dbReference>
<reference evidence="4 5" key="1">
    <citation type="submission" date="2017-04" db="EMBL/GenBank/DDBJ databases">
        <authorList>
            <person name="Afonso C.L."/>
            <person name="Miller P.J."/>
            <person name="Scott M.A."/>
            <person name="Spackman E."/>
            <person name="Goraichik I."/>
            <person name="Dimitrov K.M."/>
            <person name="Suarez D.L."/>
            <person name="Swayne D.E."/>
        </authorList>
    </citation>
    <scope>NUCLEOTIDE SEQUENCE [LARGE SCALE GENOMIC DNA]</scope>
    <source>
        <strain evidence="4 5">11</strain>
    </source>
</reference>
<protein>
    <submittedName>
        <fullName evidence="4">Carbohydrate ABC transporter substrate-binding protein, CUT1 family</fullName>
    </submittedName>
</protein>
<evidence type="ECO:0000313" key="5">
    <source>
        <dbReference type="Proteomes" id="UP000193834"/>
    </source>
</evidence>
<dbReference type="AlphaFoldDB" id="A0A1X7K710"/>
<sequence>MRKMVGLFLVVILIGGFIGWSNHAVSIQNRPIPTDEGVDFNDKELSIAVFQGGYGPEYWEEVITMFEQAYPGVKVNLTISPRITDVIRPQLVAGNPPDFLAIMDTEQSGLIDSLVKEKALLDITDVFESKALDKDQLLKDMVLPGMLESTRFSPYQDGRIYLAPFNAGPMGVIYNKNLFREKGWKLPETWDEFFALDEELKKEDHFIVDEQGNKKKRALFTYQGIYPNYLEEIMYPSIANTAGIDHLKQIFAYEPGSFRTKEVKKVLDTFAKLGTKGFLMDGTVALNHTQSQTDMMLGKAVFIVNATWMENEMKNSPREPGFEFGMIPVPVFNKGDQRYILTSYEQFSIPARAKNPELAKEFLKFLYTDASVKLFADKSNGVYALKDAKELSKPYLSPGVYEMFRAYDGATTILQDWKALPKGSEIDIKTELFKKAMTPIMTGKMTTDEWMENVEKAFGKIQAEIAVEVSHTSSK</sequence>
<dbReference type="EMBL" id="FXAZ01000002">
    <property type="protein sequence ID" value="SMG36599.1"/>
    <property type="molecule type" value="Genomic_DNA"/>
</dbReference>
<dbReference type="InterPro" id="IPR006061">
    <property type="entry name" value="SBP_1_CS"/>
</dbReference>
<evidence type="ECO:0000256" key="1">
    <source>
        <dbReference type="ARBA" id="ARBA00008520"/>
    </source>
</evidence>
<dbReference type="RefSeq" id="WP_085494334.1">
    <property type="nucleotide sequence ID" value="NZ_FXAZ01000002.1"/>
</dbReference>
<keyword evidence="3" id="KW-0732">Signal</keyword>
<dbReference type="InterPro" id="IPR050490">
    <property type="entry name" value="Bact_solute-bd_prot1"/>
</dbReference>
<dbReference type="OrthoDB" id="94797at2"/>
<gene>
    <name evidence="4" type="ORF">SAMN06295960_2133</name>
</gene>
<evidence type="ECO:0000313" key="4">
    <source>
        <dbReference type="EMBL" id="SMG36599.1"/>
    </source>
</evidence>